<feature type="transmembrane region" description="Helical" evidence="9">
    <location>
        <begin position="487"/>
        <end position="508"/>
    </location>
</feature>
<dbReference type="CDD" id="cd16917">
    <property type="entry name" value="HATPase_UhpB-NarQ-NarX-like"/>
    <property type="match status" value="1"/>
</dbReference>
<feature type="transmembrane region" description="Helical" evidence="9">
    <location>
        <begin position="49"/>
        <end position="66"/>
    </location>
</feature>
<dbReference type="PANTHER" id="PTHR24421">
    <property type="entry name" value="NITRATE/NITRITE SENSOR PROTEIN NARX-RELATED"/>
    <property type="match status" value="1"/>
</dbReference>
<keyword evidence="13" id="KW-1185">Reference proteome</keyword>
<evidence type="ECO:0000256" key="3">
    <source>
        <dbReference type="ARBA" id="ARBA00022553"/>
    </source>
</evidence>
<evidence type="ECO:0000256" key="9">
    <source>
        <dbReference type="SAM" id="Phobius"/>
    </source>
</evidence>
<feature type="transmembrane region" description="Helical" evidence="9">
    <location>
        <begin position="520"/>
        <end position="548"/>
    </location>
</feature>
<organism evidence="12 13">
    <name type="scientific">Actinoplanes couchii</name>
    <dbReference type="NCBI Taxonomy" id="403638"/>
    <lineage>
        <taxon>Bacteria</taxon>
        <taxon>Bacillati</taxon>
        <taxon>Actinomycetota</taxon>
        <taxon>Actinomycetes</taxon>
        <taxon>Micromonosporales</taxon>
        <taxon>Micromonosporaceae</taxon>
        <taxon>Actinoplanes</taxon>
    </lineage>
</organism>
<keyword evidence="6" id="KW-0418">Kinase</keyword>
<feature type="domain" description="DUF7134" evidence="11">
    <location>
        <begin position="373"/>
        <end position="555"/>
    </location>
</feature>
<dbReference type="Gene3D" id="1.20.5.1930">
    <property type="match status" value="1"/>
</dbReference>
<evidence type="ECO:0000256" key="6">
    <source>
        <dbReference type="ARBA" id="ARBA00022777"/>
    </source>
</evidence>
<dbReference type="PANTHER" id="PTHR24421:SF10">
    <property type="entry name" value="NITRATE_NITRITE SENSOR PROTEIN NARQ"/>
    <property type="match status" value="1"/>
</dbReference>
<evidence type="ECO:0000256" key="2">
    <source>
        <dbReference type="ARBA" id="ARBA00012438"/>
    </source>
</evidence>
<comment type="caution">
    <text evidence="12">The sequence shown here is derived from an EMBL/GenBank/DDBJ whole genome shotgun (WGS) entry which is preliminary data.</text>
</comment>
<accession>A0ABQ3X729</accession>
<dbReference type="InterPro" id="IPR050482">
    <property type="entry name" value="Sensor_HK_TwoCompSys"/>
</dbReference>
<evidence type="ECO:0000256" key="1">
    <source>
        <dbReference type="ARBA" id="ARBA00000085"/>
    </source>
</evidence>
<feature type="transmembrane region" description="Helical" evidence="9">
    <location>
        <begin position="456"/>
        <end position="475"/>
    </location>
</feature>
<evidence type="ECO:0000313" key="13">
    <source>
        <dbReference type="Proteomes" id="UP000612282"/>
    </source>
</evidence>
<dbReference type="Pfam" id="PF07730">
    <property type="entry name" value="HisKA_3"/>
    <property type="match status" value="1"/>
</dbReference>
<feature type="transmembrane region" description="Helical" evidence="9">
    <location>
        <begin position="125"/>
        <end position="145"/>
    </location>
</feature>
<sequence>MLLVAGQLLYWPGLHLMRGDPVPALAVTGVVTATLIMGAGLLLRRDRPVPALAVVLAGGLLALPAMPAGQQWIAEYDAVLFIWVADLIAPFSIAVRGTGRQTAAALGVVIVWETSVSAYQEGVGADLAVTGLLTAVFCGMVAVLGRRRGRWNAARADAARRLAAAQRTEREATDAERRRLARELHDVTAHHLTSIVVNSSAAEMLGDQRPDLKSEALDFAARTGRETLDALHRLVAVMPATATSGDQPELGDLAEGFRALGQRITLDLPSGEPGPELAEAVYGIAREALTNTLRYAPGGEVLVRWDGTALLVEDDGGGTVTSTAGLGGGRGLTGMRERAETAGGTCEAGPRDGGGWRVRAVFAGDGGTELRAYRGSPAVIDAALVVTAILVQMLGLAAGLEDGMTVAIAVPVVIAQVAHALPLLLRRQEPWGVFAVTAVTGLLFPLLVHAGAVPAGLGYVFVFGCAAELVMVYTVAARGAVPSATPLTIPAVALSWGLSMSLLLAAGLPNDGETAQDRLVLASVTTVMFIGLLGLLMAVPALIFWLFGSAARRRRDRRHALEEGGVATALIQATHRAMAERHRIAAGLHRDVLRHAADVPAAAVRGDISGVLASARAALTAMRSLLDKEVSPSASE</sequence>
<evidence type="ECO:0000256" key="5">
    <source>
        <dbReference type="ARBA" id="ARBA00022741"/>
    </source>
</evidence>
<evidence type="ECO:0000256" key="4">
    <source>
        <dbReference type="ARBA" id="ARBA00022679"/>
    </source>
</evidence>
<keyword evidence="4" id="KW-0808">Transferase</keyword>
<comment type="catalytic activity">
    <reaction evidence="1">
        <text>ATP + protein L-histidine = ADP + protein N-phospho-L-histidine.</text>
        <dbReference type="EC" id="2.7.13.3"/>
    </reaction>
</comment>
<feature type="domain" description="Signal transduction histidine kinase subgroup 3 dimerisation and phosphoacceptor" evidence="10">
    <location>
        <begin position="176"/>
        <end position="238"/>
    </location>
</feature>
<evidence type="ECO:0000313" key="12">
    <source>
        <dbReference type="EMBL" id="GID54320.1"/>
    </source>
</evidence>
<name>A0ABQ3X729_9ACTN</name>
<keyword evidence="5" id="KW-0547">Nucleotide-binding</keyword>
<feature type="transmembrane region" description="Helical" evidence="9">
    <location>
        <begin position="404"/>
        <end position="424"/>
    </location>
</feature>
<dbReference type="EC" id="2.7.13.3" evidence="2"/>
<keyword evidence="3" id="KW-0597">Phosphoprotein</keyword>
<keyword evidence="8" id="KW-0902">Two-component regulatory system</keyword>
<keyword evidence="9" id="KW-0812">Transmembrane</keyword>
<evidence type="ECO:0000256" key="8">
    <source>
        <dbReference type="ARBA" id="ARBA00023012"/>
    </source>
</evidence>
<keyword evidence="9" id="KW-0472">Membrane</keyword>
<dbReference type="InterPro" id="IPR055558">
    <property type="entry name" value="DUF7134"/>
</dbReference>
<evidence type="ECO:0000259" key="11">
    <source>
        <dbReference type="Pfam" id="PF23539"/>
    </source>
</evidence>
<evidence type="ECO:0000256" key="7">
    <source>
        <dbReference type="ARBA" id="ARBA00022840"/>
    </source>
</evidence>
<feature type="transmembrane region" description="Helical" evidence="9">
    <location>
        <begin position="78"/>
        <end position="95"/>
    </location>
</feature>
<feature type="transmembrane region" description="Helical" evidence="9">
    <location>
        <begin position="22"/>
        <end position="42"/>
    </location>
</feature>
<dbReference type="Pfam" id="PF23539">
    <property type="entry name" value="DUF7134"/>
    <property type="match status" value="1"/>
</dbReference>
<dbReference type="Gene3D" id="3.30.565.10">
    <property type="entry name" value="Histidine kinase-like ATPase, C-terminal domain"/>
    <property type="match status" value="1"/>
</dbReference>
<protein>
    <recommendedName>
        <fullName evidence="2">histidine kinase</fullName>
        <ecNumber evidence="2">2.7.13.3</ecNumber>
    </recommendedName>
</protein>
<reference evidence="12 13" key="1">
    <citation type="submission" date="2021-01" db="EMBL/GenBank/DDBJ databases">
        <title>Whole genome shotgun sequence of Actinoplanes couchii NBRC 106145.</title>
        <authorList>
            <person name="Komaki H."/>
            <person name="Tamura T."/>
        </authorList>
    </citation>
    <scope>NUCLEOTIDE SEQUENCE [LARGE SCALE GENOMIC DNA]</scope>
    <source>
        <strain evidence="12 13">NBRC 106145</strain>
    </source>
</reference>
<dbReference type="InterPro" id="IPR036890">
    <property type="entry name" value="HATPase_C_sf"/>
</dbReference>
<dbReference type="InterPro" id="IPR011712">
    <property type="entry name" value="Sig_transdc_His_kin_sub3_dim/P"/>
</dbReference>
<feature type="transmembrane region" description="Helical" evidence="9">
    <location>
        <begin position="431"/>
        <end position="450"/>
    </location>
</feature>
<dbReference type="Proteomes" id="UP000612282">
    <property type="component" value="Unassembled WGS sequence"/>
</dbReference>
<feature type="transmembrane region" description="Helical" evidence="9">
    <location>
        <begin position="378"/>
        <end position="398"/>
    </location>
</feature>
<dbReference type="EMBL" id="BOMG01000039">
    <property type="protein sequence ID" value="GID54320.1"/>
    <property type="molecule type" value="Genomic_DNA"/>
</dbReference>
<keyword evidence="9" id="KW-1133">Transmembrane helix</keyword>
<proteinExistence type="predicted"/>
<evidence type="ECO:0000259" key="10">
    <source>
        <dbReference type="Pfam" id="PF07730"/>
    </source>
</evidence>
<feature type="transmembrane region" description="Helical" evidence="9">
    <location>
        <begin position="102"/>
        <end position="119"/>
    </location>
</feature>
<keyword evidence="7" id="KW-0067">ATP-binding</keyword>
<gene>
    <name evidence="12" type="ORF">Aco03nite_027240</name>
</gene>
<dbReference type="SUPFAM" id="SSF55874">
    <property type="entry name" value="ATPase domain of HSP90 chaperone/DNA topoisomerase II/histidine kinase"/>
    <property type="match status" value="1"/>
</dbReference>